<feature type="transmembrane region" description="Helical" evidence="7">
    <location>
        <begin position="100"/>
        <end position="127"/>
    </location>
</feature>
<dbReference type="PROSITE" id="PS50928">
    <property type="entry name" value="ABC_TM1"/>
    <property type="match status" value="1"/>
</dbReference>
<comment type="caution">
    <text evidence="9">The sequence shown here is derived from an EMBL/GenBank/DDBJ whole genome shotgun (WGS) entry which is preliminary data.</text>
</comment>
<gene>
    <name evidence="9" type="ORF">GCM10009751_15000</name>
</gene>
<evidence type="ECO:0000256" key="2">
    <source>
        <dbReference type="ARBA" id="ARBA00022448"/>
    </source>
</evidence>
<keyword evidence="3" id="KW-1003">Cell membrane</keyword>
<feature type="transmembrane region" description="Helical" evidence="7">
    <location>
        <begin position="40"/>
        <end position="59"/>
    </location>
</feature>
<keyword evidence="4 7" id="KW-0812">Transmembrane</keyword>
<feature type="transmembrane region" description="Helical" evidence="7">
    <location>
        <begin position="139"/>
        <end position="162"/>
    </location>
</feature>
<evidence type="ECO:0000256" key="6">
    <source>
        <dbReference type="ARBA" id="ARBA00023136"/>
    </source>
</evidence>
<protein>
    <submittedName>
        <fullName evidence="9">Carbohydrate ABC transporter permease</fullName>
    </submittedName>
</protein>
<evidence type="ECO:0000256" key="3">
    <source>
        <dbReference type="ARBA" id="ARBA00022475"/>
    </source>
</evidence>
<dbReference type="InterPro" id="IPR000515">
    <property type="entry name" value="MetI-like"/>
</dbReference>
<evidence type="ECO:0000256" key="5">
    <source>
        <dbReference type="ARBA" id="ARBA00022989"/>
    </source>
</evidence>
<dbReference type="RefSeq" id="WP_344101163.1">
    <property type="nucleotide sequence ID" value="NZ_BAAANL010000002.1"/>
</dbReference>
<sequence length="308" mass="32803">MSSVAAAGQIAGKGAAKAAARKRARAQQHGTGSAVRGGGWITYGLLGLVLLVAAFPLYYTLLLGSSDQQTISQTAVPQWLPDLSILSQFANVVSNNQVNFWLALVNSIVISVTVALAVVLSSTLAGFSFAKLQYPGRNGLLVFVIATMAVPTQLGVIPMYILMSEIDWIGTLQAVIVPALVSAFGVFWMTQYLESALPYELIEAARVDGASMFRTFWSIALPAARPAAAMLGLFMFVQQWTMFFWPSVVLGSSNPTLPIAVQNLRAGYHDDYSLIMAGVFLVTLPLLIIFAVVGRQLVAGIMAGAVKG</sequence>
<feature type="transmembrane region" description="Helical" evidence="7">
    <location>
        <begin position="216"/>
        <end position="237"/>
    </location>
</feature>
<comment type="similarity">
    <text evidence="7">Belongs to the binding-protein-dependent transport system permease family.</text>
</comment>
<evidence type="ECO:0000256" key="7">
    <source>
        <dbReference type="RuleBase" id="RU363032"/>
    </source>
</evidence>
<proteinExistence type="inferred from homology"/>
<dbReference type="Pfam" id="PF00528">
    <property type="entry name" value="BPD_transp_1"/>
    <property type="match status" value="1"/>
</dbReference>
<dbReference type="PANTHER" id="PTHR43744:SF12">
    <property type="entry name" value="ABC TRANSPORTER PERMEASE PROTEIN MG189-RELATED"/>
    <property type="match status" value="1"/>
</dbReference>
<accession>A0ABN2N964</accession>
<dbReference type="SUPFAM" id="SSF161098">
    <property type="entry name" value="MetI-like"/>
    <property type="match status" value="1"/>
</dbReference>
<dbReference type="EMBL" id="BAAANL010000002">
    <property type="protein sequence ID" value="GAA1858505.1"/>
    <property type="molecule type" value="Genomic_DNA"/>
</dbReference>
<dbReference type="Proteomes" id="UP001501094">
    <property type="component" value="Unassembled WGS sequence"/>
</dbReference>
<feature type="domain" description="ABC transmembrane type-1" evidence="8">
    <location>
        <begin position="104"/>
        <end position="293"/>
    </location>
</feature>
<name>A0ABN2N964_9MICO</name>
<dbReference type="PANTHER" id="PTHR43744">
    <property type="entry name" value="ABC TRANSPORTER PERMEASE PROTEIN MG189-RELATED-RELATED"/>
    <property type="match status" value="1"/>
</dbReference>
<evidence type="ECO:0000256" key="4">
    <source>
        <dbReference type="ARBA" id="ARBA00022692"/>
    </source>
</evidence>
<evidence type="ECO:0000313" key="9">
    <source>
        <dbReference type="EMBL" id="GAA1858505.1"/>
    </source>
</evidence>
<organism evidence="9 10">
    <name type="scientific">Myceligenerans crystallogenes</name>
    <dbReference type="NCBI Taxonomy" id="316335"/>
    <lineage>
        <taxon>Bacteria</taxon>
        <taxon>Bacillati</taxon>
        <taxon>Actinomycetota</taxon>
        <taxon>Actinomycetes</taxon>
        <taxon>Micrococcales</taxon>
        <taxon>Promicromonosporaceae</taxon>
        <taxon>Myceligenerans</taxon>
    </lineage>
</organism>
<feature type="transmembrane region" description="Helical" evidence="7">
    <location>
        <begin position="272"/>
        <end position="293"/>
    </location>
</feature>
<feature type="transmembrane region" description="Helical" evidence="7">
    <location>
        <begin position="168"/>
        <end position="189"/>
    </location>
</feature>
<reference evidence="9 10" key="1">
    <citation type="journal article" date="2019" name="Int. J. Syst. Evol. Microbiol.">
        <title>The Global Catalogue of Microorganisms (GCM) 10K type strain sequencing project: providing services to taxonomists for standard genome sequencing and annotation.</title>
        <authorList>
            <consortium name="The Broad Institute Genomics Platform"/>
            <consortium name="The Broad Institute Genome Sequencing Center for Infectious Disease"/>
            <person name="Wu L."/>
            <person name="Ma J."/>
        </authorList>
    </citation>
    <scope>NUCLEOTIDE SEQUENCE [LARGE SCALE GENOMIC DNA]</scope>
    <source>
        <strain evidence="9 10">JCM 14326</strain>
    </source>
</reference>
<evidence type="ECO:0000313" key="10">
    <source>
        <dbReference type="Proteomes" id="UP001501094"/>
    </source>
</evidence>
<keyword evidence="6 7" id="KW-0472">Membrane</keyword>
<comment type="subcellular location">
    <subcellularLocation>
        <location evidence="1 7">Cell membrane</location>
        <topology evidence="1 7">Multi-pass membrane protein</topology>
    </subcellularLocation>
</comment>
<keyword evidence="5 7" id="KW-1133">Transmembrane helix</keyword>
<dbReference type="CDD" id="cd06261">
    <property type="entry name" value="TM_PBP2"/>
    <property type="match status" value="1"/>
</dbReference>
<dbReference type="InterPro" id="IPR035906">
    <property type="entry name" value="MetI-like_sf"/>
</dbReference>
<evidence type="ECO:0000259" key="8">
    <source>
        <dbReference type="PROSITE" id="PS50928"/>
    </source>
</evidence>
<evidence type="ECO:0000256" key="1">
    <source>
        <dbReference type="ARBA" id="ARBA00004651"/>
    </source>
</evidence>
<dbReference type="Gene3D" id="1.10.3720.10">
    <property type="entry name" value="MetI-like"/>
    <property type="match status" value="1"/>
</dbReference>
<keyword evidence="2 7" id="KW-0813">Transport</keyword>
<keyword evidence="10" id="KW-1185">Reference proteome</keyword>